<evidence type="ECO:0000259" key="9">
    <source>
        <dbReference type="Pfam" id="PF13087"/>
    </source>
</evidence>
<dbReference type="InterPro" id="IPR047187">
    <property type="entry name" value="SF1_C_Upf1"/>
</dbReference>
<evidence type="ECO:0000256" key="1">
    <source>
        <dbReference type="ARBA" id="ARBA00007913"/>
    </source>
</evidence>
<evidence type="ECO:0000256" key="7">
    <source>
        <dbReference type="SAM" id="MobiDB-lite"/>
    </source>
</evidence>
<keyword evidence="6" id="KW-0175">Coiled coil</keyword>
<dbReference type="GO" id="GO:0043139">
    <property type="term" value="F:5'-3' DNA helicase activity"/>
    <property type="evidence" value="ECO:0007669"/>
    <property type="project" value="TreeGrafter"/>
</dbReference>
<dbReference type="InterPro" id="IPR027417">
    <property type="entry name" value="P-loop_NTPase"/>
</dbReference>
<dbReference type="CDD" id="cd18808">
    <property type="entry name" value="SF1_C_Upf1"/>
    <property type="match status" value="1"/>
</dbReference>
<dbReference type="STRING" id="95161.SAMN05660874_04795"/>
<dbReference type="PANTHER" id="PTHR43788">
    <property type="entry name" value="DNA2/NAM7 HELICASE FAMILY MEMBER"/>
    <property type="match status" value="1"/>
</dbReference>
<proteinExistence type="inferred from homology"/>
<feature type="domain" description="DNA2/NAM7 helicase helicase" evidence="8">
    <location>
        <begin position="833"/>
        <end position="876"/>
    </location>
</feature>
<dbReference type="InterPro" id="IPR041677">
    <property type="entry name" value="DNA2/NAM7_AAA_11"/>
</dbReference>
<keyword evidence="5" id="KW-0067">ATP-binding</keyword>
<reference evidence="11" key="1">
    <citation type="submission" date="2016-10" db="EMBL/GenBank/DDBJ databases">
        <authorList>
            <person name="Varghese N."/>
            <person name="Submissions S."/>
        </authorList>
    </citation>
    <scope>NUCLEOTIDE SEQUENCE [LARGE SCALE GENOMIC DNA]</scope>
    <source>
        <strain evidence="11">DSM 44771</strain>
    </source>
</reference>
<evidence type="ECO:0000256" key="5">
    <source>
        <dbReference type="ARBA" id="ARBA00022840"/>
    </source>
</evidence>
<evidence type="ECO:0000256" key="6">
    <source>
        <dbReference type="SAM" id="Coils"/>
    </source>
</evidence>
<evidence type="ECO:0000313" key="10">
    <source>
        <dbReference type="EMBL" id="SFS99309.1"/>
    </source>
</evidence>
<dbReference type="RefSeq" id="WP_093422427.1">
    <property type="nucleotide sequence ID" value="NZ_FOZX01000010.1"/>
</dbReference>
<dbReference type="InterPro" id="IPR050534">
    <property type="entry name" value="Coronavir_polyprotein_1ab"/>
</dbReference>
<accession>A0A1I6UCU7</accession>
<feature type="coiled-coil region" evidence="6">
    <location>
        <begin position="666"/>
        <end position="716"/>
    </location>
</feature>
<dbReference type="SUPFAM" id="SSF52540">
    <property type="entry name" value="P-loop containing nucleoside triphosphate hydrolases"/>
    <property type="match status" value="1"/>
</dbReference>
<dbReference type="OrthoDB" id="3197455at2"/>
<comment type="similarity">
    <text evidence="1">Belongs to the DNA2/NAM7 helicase family.</text>
</comment>
<organism evidence="10 11">
    <name type="scientific">Saccharopolyspora flava</name>
    <dbReference type="NCBI Taxonomy" id="95161"/>
    <lineage>
        <taxon>Bacteria</taxon>
        <taxon>Bacillati</taxon>
        <taxon>Actinomycetota</taxon>
        <taxon>Actinomycetes</taxon>
        <taxon>Pseudonocardiales</taxon>
        <taxon>Pseudonocardiaceae</taxon>
        <taxon>Saccharopolyspora</taxon>
    </lineage>
</organism>
<evidence type="ECO:0000313" key="11">
    <source>
        <dbReference type="Proteomes" id="UP000198852"/>
    </source>
</evidence>
<dbReference type="GO" id="GO:0016787">
    <property type="term" value="F:hydrolase activity"/>
    <property type="evidence" value="ECO:0007669"/>
    <property type="project" value="UniProtKB-KW"/>
</dbReference>
<sequence length="1116" mass="122116">MLSPQTVPKTKPYRRQAHEKIFDLAAGDLAPWETGHPLLDEPLPHRYTWRFTAYGGLYPLAAVSETLVKAFGQDTREERPSEGDTALFALTIDADGCLVENGATLSACAWALGKLTSAEPAPEALDGFDDVERAFSSEMDGLVPPDRRATDEEPDGSTTPGPFDRIVRAFGQRLKSAGMDAWSAGAEAAGTAVKTVAETAVGPVVGDVAGAAAGAFTESVLGPGDDGEDGEESGSATETPSTPRLLVTASALHAFVDEMAAALGVRDSLGARGVRIRCQAVPNRDDSADQTFLNSHIADDLNHVAAAVAADDVGPALRDYLTDERSIGTAHRIDVRTNPDAVIAAVEPQHIPAGRWPGDPAKPLVLSQQFAVNRVLAELRDNPGIFSVNGPPGTGKTTLLRDVVAGIVVDRANRLAELGSPAEGFTDRIELVPVGPKKYQIPVHGVSSALSGFEIVLATATNDAAKNVSAEVPGVDAVRGYAEEALGADYFAELASHVLDSDAWGLVSATLGNLQYRNTFAKRFWWADYKSTQNQDGTKGMYEMLKEAEDDPDSAQDWETAVAEFRRARAEVERLANTRQRAAESITAVAACRRQWEEARRAFADADALCALVRDDLAAGNVEVTRADGVFRDADGDYESHLRHRPGLWVSLATWFRAPREWQAKHEQLEEARDAAKKRLRDAETSRDQFQQRLNVKTAERQKAEEARAAASYELDRALGEVTRARENWPGHLPIPDDFAGDEEFQKCAPWADEEYVTARNRLFLQALRLHRAFVLRSGPRLRNNLSVMTEILQGNVRPSPAARLAAWQSLFLVVPMVSTTFASLPRLFTGLGRESLGWLLVDEAGQATPQQVVGGLWRCQRAVVVGDPQQLEPIVALPDSAQHALRRHHRVDEEWTPETTSAQGVADRLTRHGTALPVQDGDEQVWVGAPLRVHRRCDRPMFDVSNDIAYGGTLMVYATRHDGEFPGENRWIDVQSATSEGHWIEDEGDALTDLFVRLSDQRIALDDVRVISPFRDVVTGAKKRLRAQIGPDFAKHNVGTVHTVQGKESDVIVLVLGGDPRRHGARQWAASRPNLLNVAVSRAKRRFYVIGNRKLWKDLRYFDRLAGAFPAHEWE</sequence>
<keyword evidence="3" id="KW-0378">Hydrolase</keyword>
<dbReference type="Pfam" id="PF13086">
    <property type="entry name" value="AAA_11"/>
    <property type="match status" value="1"/>
</dbReference>
<dbReference type="PANTHER" id="PTHR43788:SF8">
    <property type="entry name" value="DNA-BINDING PROTEIN SMUBP-2"/>
    <property type="match status" value="1"/>
</dbReference>
<keyword evidence="4" id="KW-0347">Helicase</keyword>
<dbReference type="EMBL" id="FOZX01000010">
    <property type="protein sequence ID" value="SFS99309.1"/>
    <property type="molecule type" value="Genomic_DNA"/>
</dbReference>
<dbReference type="Pfam" id="PF13087">
    <property type="entry name" value="AAA_12"/>
    <property type="match status" value="1"/>
</dbReference>
<dbReference type="AlphaFoldDB" id="A0A1I6UCU7"/>
<name>A0A1I6UCU7_9PSEU</name>
<evidence type="ECO:0000259" key="8">
    <source>
        <dbReference type="Pfam" id="PF13086"/>
    </source>
</evidence>
<feature type="region of interest" description="Disordered" evidence="7">
    <location>
        <begin position="217"/>
        <end position="243"/>
    </location>
</feature>
<feature type="region of interest" description="Disordered" evidence="7">
    <location>
        <begin position="140"/>
        <end position="164"/>
    </location>
</feature>
<dbReference type="Gene3D" id="3.40.50.300">
    <property type="entry name" value="P-loop containing nucleotide triphosphate hydrolases"/>
    <property type="match status" value="3"/>
</dbReference>
<protein>
    <submittedName>
        <fullName evidence="10">AAA domain-containing protein</fullName>
    </submittedName>
</protein>
<feature type="domain" description="DNA2/NAM7 helicase-like C-terminal" evidence="9">
    <location>
        <begin position="982"/>
        <end position="1095"/>
    </location>
</feature>
<keyword evidence="11" id="KW-1185">Reference proteome</keyword>
<evidence type="ECO:0000256" key="3">
    <source>
        <dbReference type="ARBA" id="ARBA00022801"/>
    </source>
</evidence>
<dbReference type="Proteomes" id="UP000198852">
    <property type="component" value="Unassembled WGS sequence"/>
</dbReference>
<gene>
    <name evidence="10" type="ORF">SAMN05660874_04795</name>
</gene>
<evidence type="ECO:0000256" key="4">
    <source>
        <dbReference type="ARBA" id="ARBA00022806"/>
    </source>
</evidence>
<dbReference type="InterPro" id="IPR041679">
    <property type="entry name" value="DNA2/NAM7-like_C"/>
</dbReference>
<dbReference type="GO" id="GO:0005524">
    <property type="term" value="F:ATP binding"/>
    <property type="evidence" value="ECO:0007669"/>
    <property type="project" value="UniProtKB-KW"/>
</dbReference>
<evidence type="ECO:0000256" key="2">
    <source>
        <dbReference type="ARBA" id="ARBA00022741"/>
    </source>
</evidence>
<keyword evidence="2" id="KW-0547">Nucleotide-binding</keyword>